<sequence>MEENQPSAAGNPRWKQTAASSFQGEAQSGGCCFPPNRENAKHSPAERRRPLLNDNVEEQQNSADGTSGEQSQILNDMECESGRRSAMEAVRDMSAAVKAPIPGKVSLGHDLVVGIRAGDFTQKETFVAAKLRDERPNEEREWAERMKLGI</sequence>
<protein>
    <submittedName>
        <fullName evidence="2">Uncharacterized protein</fullName>
    </submittedName>
</protein>
<dbReference type="AlphaFoldDB" id="A0A135TJ92"/>
<feature type="compositionally biased region" description="Polar residues" evidence="1">
    <location>
        <begin position="17"/>
        <end position="26"/>
    </location>
</feature>
<feature type="compositionally biased region" description="Basic and acidic residues" evidence="1">
    <location>
        <begin position="38"/>
        <end position="51"/>
    </location>
</feature>
<evidence type="ECO:0000313" key="3">
    <source>
        <dbReference type="Proteomes" id="UP000070121"/>
    </source>
</evidence>
<dbReference type="EMBL" id="JFFI01001952">
    <property type="protein sequence ID" value="KXH48280.1"/>
    <property type="molecule type" value="Genomic_DNA"/>
</dbReference>
<name>A0A135TJ92_9PEZI</name>
<accession>A0A135TJ92</accession>
<dbReference type="Proteomes" id="UP000070121">
    <property type="component" value="Unassembled WGS sequence"/>
</dbReference>
<organism evidence="2 3">
    <name type="scientific">Colletotrichum salicis</name>
    <dbReference type="NCBI Taxonomy" id="1209931"/>
    <lineage>
        <taxon>Eukaryota</taxon>
        <taxon>Fungi</taxon>
        <taxon>Dikarya</taxon>
        <taxon>Ascomycota</taxon>
        <taxon>Pezizomycotina</taxon>
        <taxon>Sordariomycetes</taxon>
        <taxon>Hypocreomycetidae</taxon>
        <taxon>Glomerellales</taxon>
        <taxon>Glomerellaceae</taxon>
        <taxon>Colletotrichum</taxon>
        <taxon>Colletotrichum acutatum species complex</taxon>
    </lineage>
</organism>
<evidence type="ECO:0000256" key="1">
    <source>
        <dbReference type="SAM" id="MobiDB-lite"/>
    </source>
</evidence>
<feature type="region of interest" description="Disordered" evidence="1">
    <location>
        <begin position="1"/>
        <end position="86"/>
    </location>
</feature>
<comment type="caution">
    <text evidence="2">The sequence shown here is derived from an EMBL/GenBank/DDBJ whole genome shotgun (WGS) entry which is preliminary data.</text>
</comment>
<keyword evidence="3" id="KW-1185">Reference proteome</keyword>
<proteinExistence type="predicted"/>
<evidence type="ECO:0000313" key="2">
    <source>
        <dbReference type="EMBL" id="KXH48280.1"/>
    </source>
</evidence>
<feature type="compositionally biased region" description="Polar residues" evidence="1">
    <location>
        <begin position="58"/>
        <end position="74"/>
    </location>
</feature>
<reference evidence="2 3" key="1">
    <citation type="submission" date="2014-02" db="EMBL/GenBank/DDBJ databases">
        <title>The genome sequence of Colletotrichum salicis CBS 607.94.</title>
        <authorList>
            <person name="Baroncelli R."/>
            <person name="Thon M.R."/>
        </authorList>
    </citation>
    <scope>NUCLEOTIDE SEQUENCE [LARGE SCALE GENOMIC DNA]</scope>
    <source>
        <strain evidence="2 3">CBS 607.94</strain>
    </source>
</reference>
<gene>
    <name evidence="2" type="ORF">CSAL01_05645</name>
</gene>